<dbReference type="GO" id="GO:0006203">
    <property type="term" value="P:dGTP catabolic process"/>
    <property type="evidence" value="ECO:0007669"/>
    <property type="project" value="TreeGrafter"/>
</dbReference>
<dbReference type="PRINTS" id="PR00502">
    <property type="entry name" value="NUDIXFAMILY"/>
</dbReference>
<feature type="domain" description="Nudix hydrolase" evidence="3">
    <location>
        <begin position="3"/>
        <end position="136"/>
    </location>
</feature>
<dbReference type="AlphaFoldDB" id="A0A261Y011"/>
<dbReference type="Pfam" id="PF00293">
    <property type="entry name" value="NUDIX"/>
    <property type="match status" value="1"/>
</dbReference>
<organism evidence="4 5">
    <name type="scientific">Bifiguratus adelaidae</name>
    <dbReference type="NCBI Taxonomy" id="1938954"/>
    <lineage>
        <taxon>Eukaryota</taxon>
        <taxon>Fungi</taxon>
        <taxon>Fungi incertae sedis</taxon>
        <taxon>Mucoromycota</taxon>
        <taxon>Mucoromycotina</taxon>
        <taxon>Endogonomycetes</taxon>
        <taxon>Endogonales</taxon>
        <taxon>Endogonales incertae sedis</taxon>
        <taxon>Bifiguratus</taxon>
    </lineage>
</organism>
<dbReference type="PANTHER" id="PTHR16099">
    <property type="entry name" value="8-OXO-DGTP DIPHOSPHATES NUDT15"/>
    <property type="match status" value="1"/>
</dbReference>
<dbReference type="GO" id="GO:0005829">
    <property type="term" value="C:cytosol"/>
    <property type="evidence" value="ECO:0007669"/>
    <property type="project" value="TreeGrafter"/>
</dbReference>
<dbReference type="OrthoDB" id="447842at2759"/>
<dbReference type="PROSITE" id="PS51462">
    <property type="entry name" value="NUDIX"/>
    <property type="match status" value="1"/>
</dbReference>
<dbReference type="PROSITE" id="PS00893">
    <property type="entry name" value="NUDIX_BOX"/>
    <property type="match status" value="1"/>
</dbReference>
<accession>A0A261Y011</accession>
<dbReference type="EMBL" id="MVBO01000060">
    <property type="protein sequence ID" value="OZJ03957.1"/>
    <property type="molecule type" value="Genomic_DNA"/>
</dbReference>
<evidence type="ECO:0000259" key="3">
    <source>
        <dbReference type="PROSITE" id="PS51462"/>
    </source>
</evidence>
<protein>
    <recommendedName>
        <fullName evidence="3">Nudix hydrolase domain-containing protein</fullName>
    </recommendedName>
</protein>
<dbReference type="Gene3D" id="3.90.79.10">
    <property type="entry name" value="Nucleoside Triphosphate Pyrophosphohydrolase"/>
    <property type="match status" value="1"/>
</dbReference>
<gene>
    <name evidence="4" type="ORF">BZG36_03249</name>
</gene>
<keyword evidence="1 2" id="KW-0378">Hydrolase</keyword>
<evidence type="ECO:0000313" key="5">
    <source>
        <dbReference type="Proteomes" id="UP000242875"/>
    </source>
</evidence>
<evidence type="ECO:0000256" key="1">
    <source>
        <dbReference type="ARBA" id="ARBA00022801"/>
    </source>
</evidence>
<reference evidence="4 5" key="1">
    <citation type="journal article" date="2017" name="Mycologia">
        <title>Bifiguratus adelaidae, gen. et sp. nov., a new member of Mucoromycotina in endophytic and soil-dwelling habitats.</title>
        <authorList>
            <person name="Torres-Cruz T.J."/>
            <person name="Billingsley Tobias T.L."/>
            <person name="Almatruk M."/>
            <person name="Hesse C."/>
            <person name="Kuske C.R."/>
            <person name="Desiro A."/>
            <person name="Benucci G.M."/>
            <person name="Bonito G."/>
            <person name="Stajich J.E."/>
            <person name="Dunlap C."/>
            <person name="Arnold A.E."/>
            <person name="Porras-Alfaro A."/>
        </authorList>
    </citation>
    <scope>NUCLEOTIDE SEQUENCE [LARGE SCALE GENOMIC DNA]</scope>
    <source>
        <strain evidence="4 5">AZ0501</strain>
    </source>
</reference>
<evidence type="ECO:0000256" key="2">
    <source>
        <dbReference type="RuleBase" id="RU003476"/>
    </source>
</evidence>
<evidence type="ECO:0000313" key="4">
    <source>
        <dbReference type="EMBL" id="OZJ03957.1"/>
    </source>
</evidence>
<keyword evidence="5" id="KW-1185">Reference proteome</keyword>
<dbReference type="InterPro" id="IPR000086">
    <property type="entry name" value="NUDIX_hydrolase_dom"/>
</dbReference>
<dbReference type="GO" id="GO:0035539">
    <property type="term" value="F:8-oxo-7,8-dihydrodeoxyguanosine triphosphate pyrophosphatase activity"/>
    <property type="evidence" value="ECO:0007669"/>
    <property type="project" value="TreeGrafter"/>
</dbReference>
<dbReference type="PANTHER" id="PTHR16099:SF5">
    <property type="entry name" value="NUCLEOTIDE TRIPHOSPHATE DIPHOSPHATASE NUDT15"/>
    <property type="match status" value="1"/>
</dbReference>
<proteinExistence type="inferred from homology"/>
<dbReference type="SUPFAM" id="SSF55811">
    <property type="entry name" value="Nudix"/>
    <property type="match status" value="1"/>
</dbReference>
<dbReference type="Proteomes" id="UP000242875">
    <property type="component" value="Unassembled WGS sequence"/>
</dbReference>
<sequence>MAVRVGVAALVVYSDGELRMLIGKRKGSHGAGTWQLPGGHLEFGESFEECARREVLEETNLEVSDATFLTATNDIMHDENKHYVTIFMLCKVDASAAQNVRVMEPHKCECWHWIPLSDLKNEQSTYRPLFLPLKHLAELDHTVMLKYGL</sequence>
<comment type="similarity">
    <text evidence="2">Belongs to the Nudix hydrolase family.</text>
</comment>
<comment type="caution">
    <text evidence="4">The sequence shown here is derived from an EMBL/GenBank/DDBJ whole genome shotgun (WGS) entry which is preliminary data.</text>
</comment>
<dbReference type="InterPro" id="IPR015797">
    <property type="entry name" value="NUDIX_hydrolase-like_dom_sf"/>
</dbReference>
<dbReference type="FunFam" id="3.90.79.10:FF:000060">
    <property type="entry name" value="Nudix hydrolase 1"/>
    <property type="match status" value="1"/>
</dbReference>
<dbReference type="CDD" id="cd04678">
    <property type="entry name" value="NUDIX_MTH2_Nudt15"/>
    <property type="match status" value="1"/>
</dbReference>
<dbReference type="InterPro" id="IPR020476">
    <property type="entry name" value="Nudix_hydrolase"/>
</dbReference>
<dbReference type="InterPro" id="IPR020084">
    <property type="entry name" value="NUDIX_hydrolase_CS"/>
</dbReference>
<name>A0A261Y011_9FUNG</name>